<feature type="repeat" description="TPR" evidence="1">
    <location>
        <begin position="398"/>
        <end position="431"/>
    </location>
</feature>
<protein>
    <recommendedName>
        <fullName evidence="4">Ankyrin repeat-containing protein</fullName>
    </recommendedName>
</protein>
<evidence type="ECO:0008006" key="4">
    <source>
        <dbReference type="Google" id="ProtNLM"/>
    </source>
</evidence>
<organism evidence="2 3">
    <name type="scientific">Amphritea atlantica</name>
    <dbReference type="NCBI Taxonomy" id="355243"/>
    <lineage>
        <taxon>Bacteria</taxon>
        <taxon>Pseudomonadati</taxon>
        <taxon>Pseudomonadota</taxon>
        <taxon>Gammaproteobacteria</taxon>
        <taxon>Oceanospirillales</taxon>
        <taxon>Oceanospirillaceae</taxon>
        <taxon>Amphritea</taxon>
    </lineage>
</organism>
<sequence>MTSKKIVSRQHCLIILEAIFHFFSCLNHFCNQKKKYTSITWLLFFLFFSMDSYSNSNNDSGGKQGFKITSVNLVEVAYAYAIIDIEIFVSETENIKKYLSADIFAPSIASGSLSLHDLKYGFNKIRLQINRSRFSAIEIETETHDITMRVNLRGAGNFSIKGKKLFIKWPGSEYVHKLLDNYPGHANGFNSVREIVISSALPERHEIYKALLKGGVPIEKIRFKNFSRASYGIGSRGIMQMSEVRKIISAAITNSKEQFNFISMPMMIDNSIVIGENDPRQKQIPNGLYNQLLTTSMSDAEFLNTIAIKFKTPEEEVDSIYREARSLIDSGKDNSLKKAKILLDELVAVAPDFPQAYLELARFYMKRNPGEIEDPNSTTLIRAERNILIAKNLDPDMADVYVLLGYVFTNQLRYKEAEAAYNRAEKIGTNNLWLYANRALNFEKQDMIEEAAVEYKKVIRAPLSTGPGSNRYHPKDLSYRRMFQIYSTNKQFKEIDDLYQRYSLDFPWEPCTFLWRAEIKLIHLNDAQGAIDNYLAAKSKGCRKDTSIISVAYFKKWANLKEKNADQMVIQQTLRQAQGTAPSDAELFFTLASSAHTAELIPAIVQEGYSIDLPDKSTQTALMKSLQQADLVIIERLLSNGANPNFLPHENIPPPLAIAVYLKNKALVELLLKYGADPSEKVPGGISIMKWAEMNDYKEFLPILKERAGSSI</sequence>
<dbReference type="Gene3D" id="1.25.40.10">
    <property type="entry name" value="Tetratricopeptide repeat domain"/>
    <property type="match status" value="1"/>
</dbReference>
<dbReference type="InterPro" id="IPR019734">
    <property type="entry name" value="TPR_rpt"/>
</dbReference>
<dbReference type="PROSITE" id="PS50005">
    <property type="entry name" value="TPR"/>
    <property type="match status" value="1"/>
</dbReference>
<evidence type="ECO:0000313" key="2">
    <source>
        <dbReference type="EMBL" id="UTW04047.1"/>
    </source>
</evidence>
<dbReference type="EMBL" id="CP073344">
    <property type="protein sequence ID" value="UTW04047.1"/>
    <property type="molecule type" value="Genomic_DNA"/>
</dbReference>
<proteinExistence type="predicted"/>
<reference evidence="2" key="1">
    <citation type="submission" date="2021-04" db="EMBL/GenBank/DDBJ databases">
        <title>Oceanospirillales bacteria with DddD are important DMSP degraders in coastal seawater.</title>
        <authorList>
            <person name="Liu J."/>
        </authorList>
    </citation>
    <scope>NUCLEOTIDE SEQUENCE</scope>
    <source>
        <strain evidence="2">GY6</strain>
    </source>
</reference>
<dbReference type="SMART" id="SM00248">
    <property type="entry name" value="ANK"/>
    <property type="match status" value="2"/>
</dbReference>
<dbReference type="Gene3D" id="1.25.40.20">
    <property type="entry name" value="Ankyrin repeat-containing domain"/>
    <property type="match status" value="1"/>
</dbReference>
<dbReference type="InterPro" id="IPR036770">
    <property type="entry name" value="Ankyrin_rpt-contain_sf"/>
</dbReference>
<dbReference type="SUPFAM" id="SSF48452">
    <property type="entry name" value="TPR-like"/>
    <property type="match status" value="1"/>
</dbReference>
<evidence type="ECO:0000313" key="3">
    <source>
        <dbReference type="Proteomes" id="UP001059950"/>
    </source>
</evidence>
<keyword evidence="1" id="KW-0802">TPR repeat</keyword>
<keyword evidence="3" id="KW-1185">Reference proteome</keyword>
<dbReference type="InterPro" id="IPR002110">
    <property type="entry name" value="Ankyrin_rpt"/>
</dbReference>
<name>A0ABY5GVN2_9GAMM</name>
<gene>
    <name evidence="2" type="ORF">KDX31_03245</name>
</gene>
<dbReference type="Proteomes" id="UP001059950">
    <property type="component" value="Chromosome"/>
</dbReference>
<dbReference type="Pfam" id="PF12796">
    <property type="entry name" value="Ank_2"/>
    <property type="match status" value="1"/>
</dbReference>
<accession>A0ABY5GVN2</accession>
<dbReference type="InterPro" id="IPR011990">
    <property type="entry name" value="TPR-like_helical_dom_sf"/>
</dbReference>
<evidence type="ECO:0000256" key="1">
    <source>
        <dbReference type="PROSITE-ProRule" id="PRU00339"/>
    </source>
</evidence>
<dbReference type="SUPFAM" id="SSF48403">
    <property type="entry name" value="Ankyrin repeat"/>
    <property type="match status" value="1"/>
</dbReference>